<dbReference type="EMBL" id="CH445326">
    <property type="protein sequence ID" value="EAT91362.2"/>
    <property type="molecule type" value="Genomic_DNA"/>
</dbReference>
<protein>
    <recommendedName>
        <fullName evidence="7">Fumarylacetoacetase-like C-terminal domain-containing protein</fullName>
    </recommendedName>
</protein>
<dbReference type="GO" id="GO:0046872">
    <property type="term" value="F:metal ion binding"/>
    <property type="evidence" value="ECO:0007669"/>
    <property type="project" value="UniProtKB-KW"/>
</dbReference>
<feature type="domain" description="AB hydrolase-1" evidence="3">
    <location>
        <begin position="348"/>
        <end position="459"/>
    </location>
</feature>
<dbReference type="InParanoid" id="Q0V2Q1"/>
<dbReference type="Gene3D" id="3.40.50.1820">
    <property type="entry name" value="alpha/beta hydrolase"/>
    <property type="match status" value="1"/>
</dbReference>
<dbReference type="GO" id="GO:0018773">
    <property type="term" value="F:acetylpyruvate hydrolase activity"/>
    <property type="evidence" value="ECO:0000318"/>
    <property type="project" value="GO_Central"/>
</dbReference>
<feature type="domain" description="Fumarylacetoacetase-like C-terminal" evidence="4">
    <location>
        <begin position="87"/>
        <end position="298"/>
    </location>
</feature>
<dbReference type="GO" id="GO:0050163">
    <property type="term" value="F:oxaloacetate tautomerase activity"/>
    <property type="evidence" value="ECO:0007669"/>
    <property type="project" value="UniProtKB-ARBA"/>
</dbReference>
<dbReference type="GO" id="GO:0006107">
    <property type="term" value="P:oxaloacetate metabolic process"/>
    <property type="evidence" value="ECO:0007669"/>
    <property type="project" value="UniProtKB-ARBA"/>
</dbReference>
<dbReference type="InterPro" id="IPR000073">
    <property type="entry name" value="AB_hydrolase_1"/>
</dbReference>
<dbReference type="eggNOG" id="KOG1535">
    <property type="taxonomic scope" value="Eukaryota"/>
</dbReference>
<evidence type="ECO:0000256" key="2">
    <source>
        <dbReference type="ARBA" id="ARBA00022723"/>
    </source>
</evidence>
<dbReference type="STRING" id="321614.Q0V2Q1"/>
<dbReference type="HOGENOM" id="CLU_436837_0_0_1"/>
<dbReference type="Pfam" id="PF01557">
    <property type="entry name" value="FAA_hydrolase"/>
    <property type="match status" value="1"/>
</dbReference>
<sequence>MPSTDSNSAQGSLTNYVAYHDRRIGKDTVGHYDLENGTIVPLSFISGTHVENIYQVIEVGESNIICVSQSQPARSLKILPPFPDRDVLCVGKNYSEHAKEFNSSGFDSSDKVDTPSHPVIFTKRFTSIIAHCDKIYPHPDFSRTVDYEGEIGVVIGKSGYRISEADAMDHVWGYTIINDITARERQRDHKQFYIGKSADTFCPMGPIAVPKERLDEVLRVQTHVNGELRQDATTNDLIFSIPFLIKTMSEGQTLLPGDVLATGTPAGVGIGRKPPVYLKAGDEVSVSINGLSTLVNEVANPHLGKPKVEDISHMRTTHTVDKYKQSTLTLINGKPLYYTKSDSGTDRPPVVLLHGLGGSNDYFEPLIYALKLQERHTLHAFDFEGHGLSPTSPLSKISVESLAEDLNGIFGHAKITSKAIIVAHGISCLVAMSFTLAHPELVAKLVLLSPPPSPLPDLERLNMRSGIHSARASGTSRRTRETNPLANTAIKMSLLNQDAEGYAKALQALVDAKELDVGAIEAKTLIITGSEDENSPPQTCEAYVAAMKKLRNTIYAWLSTSIAQSHSQNSRGSIRITSHPNNSRWITVNDGRGSTRQDLGFLQSCMQIRYENLPIQVAHTQIDIALSELVKYARNVESARILGYTDNFTLPIGTVTVVDILALLKTCYAVHGLPCPKHQLIPPNPAPRLLQICAQVPIFAECKDEANRRDFQRRKDASAYAKMLVCLFLTL</sequence>
<dbReference type="RefSeq" id="XP_001792345.1">
    <property type="nucleotide sequence ID" value="XM_001792293.1"/>
</dbReference>
<comment type="similarity">
    <text evidence="1">Belongs to the FAH family.</text>
</comment>
<gene>
    <name evidence="5" type="ORF">SNOG_01713</name>
</gene>
<evidence type="ECO:0000313" key="6">
    <source>
        <dbReference type="Proteomes" id="UP000001055"/>
    </source>
</evidence>
<dbReference type="AlphaFoldDB" id="Q0V2Q1"/>
<name>Q0V2Q1_PHANO</name>
<dbReference type="FunFam" id="3.90.850.10:FF:000002">
    <property type="entry name" value="2-hydroxyhepta-2,4-diene-1,7-dioate isomerase"/>
    <property type="match status" value="1"/>
</dbReference>
<reference evidence="6" key="1">
    <citation type="journal article" date="2007" name="Plant Cell">
        <title>Dothideomycete-plant interactions illuminated by genome sequencing and EST analysis of the wheat pathogen Stagonospora nodorum.</title>
        <authorList>
            <person name="Hane J.K."/>
            <person name="Lowe R.G."/>
            <person name="Solomon P.S."/>
            <person name="Tan K.C."/>
            <person name="Schoch C.L."/>
            <person name="Spatafora J.W."/>
            <person name="Crous P.W."/>
            <person name="Kodira C."/>
            <person name="Birren B.W."/>
            <person name="Galagan J.E."/>
            <person name="Torriani S.F."/>
            <person name="McDonald B.A."/>
            <person name="Oliver R.P."/>
        </authorList>
    </citation>
    <scope>NUCLEOTIDE SEQUENCE [LARGE SCALE GENOMIC DNA]</scope>
    <source>
        <strain evidence="6">SN15 / ATCC MYA-4574 / FGSC 10173</strain>
    </source>
</reference>
<dbReference type="SUPFAM" id="SSF53474">
    <property type="entry name" value="alpha/beta-Hydrolases"/>
    <property type="match status" value="1"/>
</dbReference>
<dbReference type="Pfam" id="PF00561">
    <property type="entry name" value="Abhydrolase_1"/>
    <property type="match status" value="1"/>
</dbReference>
<evidence type="ECO:0000313" key="5">
    <source>
        <dbReference type="EMBL" id="EAT91362.2"/>
    </source>
</evidence>
<evidence type="ECO:0000256" key="1">
    <source>
        <dbReference type="ARBA" id="ARBA00010211"/>
    </source>
</evidence>
<dbReference type="Proteomes" id="UP000001055">
    <property type="component" value="Unassembled WGS sequence"/>
</dbReference>
<dbReference type="Gene3D" id="3.90.850.10">
    <property type="entry name" value="Fumarylacetoacetase-like, C-terminal domain"/>
    <property type="match status" value="1"/>
</dbReference>
<dbReference type="GeneID" id="5969190"/>
<accession>Q0V2Q1</accession>
<keyword evidence="2" id="KW-0479">Metal-binding</keyword>
<evidence type="ECO:0000259" key="3">
    <source>
        <dbReference type="Pfam" id="PF00561"/>
    </source>
</evidence>
<dbReference type="PANTHER" id="PTHR11820:SF7">
    <property type="entry name" value="ACYLPYRUVASE FAHD1, MITOCHONDRIAL"/>
    <property type="match status" value="1"/>
</dbReference>
<dbReference type="VEuPathDB" id="FungiDB:JI435_301080"/>
<dbReference type="InterPro" id="IPR036663">
    <property type="entry name" value="Fumarylacetoacetase_C_sf"/>
</dbReference>
<dbReference type="SUPFAM" id="SSF56529">
    <property type="entry name" value="FAH"/>
    <property type="match status" value="1"/>
</dbReference>
<evidence type="ECO:0008006" key="7">
    <source>
        <dbReference type="Google" id="ProtNLM"/>
    </source>
</evidence>
<dbReference type="InterPro" id="IPR029058">
    <property type="entry name" value="AB_hydrolase_fold"/>
</dbReference>
<dbReference type="InterPro" id="IPR011234">
    <property type="entry name" value="Fumarylacetoacetase-like_C"/>
</dbReference>
<evidence type="ECO:0000259" key="4">
    <source>
        <dbReference type="Pfam" id="PF01557"/>
    </source>
</evidence>
<organism evidence="5 6">
    <name type="scientific">Phaeosphaeria nodorum (strain SN15 / ATCC MYA-4574 / FGSC 10173)</name>
    <name type="common">Glume blotch fungus</name>
    <name type="synonym">Parastagonospora nodorum</name>
    <dbReference type="NCBI Taxonomy" id="321614"/>
    <lineage>
        <taxon>Eukaryota</taxon>
        <taxon>Fungi</taxon>
        <taxon>Dikarya</taxon>
        <taxon>Ascomycota</taxon>
        <taxon>Pezizomycotina</taxon>
        <taxon>Dothideomycetes</taxon>
        <taxon>Pleosporomycetidae</taxon>
        <taxon>Pleosporales</taxon>
        <taxon>Pleosporineae</taxon>
        <taxon>Phaeosphaeriaceae</taxon>
        <taxon>Parastagonospora</taxon>
    </lineage>
</organism>
<dbReference type="KEGG" id="pno:SNOG_01713"/>
<proteinExistence type="inferred from homology"/>
<dbReference type="VEuPathDB" id="FungiDB:JI435_017130"/>
<dbReference type="PANTHER" id="PTHR11820">
    <property type="entry name" value="ACYLPYRUVASE"/>
    <property type="match status" value="1"/>
</dbReference>